<dbReference type="Proteomes" id="UP000264062">
    <property type="component" value="Unassembled WGS sequence"/>
</dbReference>
<evidence type="ECO:0000256" key="10">
    <source>
        <dbReference type="ARBA" id="ARBA00022984"/>
    </source>
</evidence>
<comment type="catalytic activity">
    <reaction evidence="13">
        <text>UDP-N-acetyl-alpha-D-muramate + L-alanine + ATP = UDP-N-acetyl-alpha-D-muramoyl-L-alanine + ADP + phosphate + H(+)</text>
        <dbReference type="Rhea" id="RHEA:23372"/>
        <dbReference type="ChEBI" id="CHEBI:15378"/>
        <dbReference type="ChEBI" id="CHEBI:30616"/>
        <dbReference type="ChEBI" id="CHEBI:43474"/>
        <dbReference type="ChEBI" id="CHEBI:57972"/>
        <dbReference type="ChEBI" id="CHEBI:70757"/>
        <dbReference type="ChEBI" id="CHEBI:83898"/>
        <dbReference type="ChEBI" id="CHEBI:456216"/>
        <dbReference type="EC" id="6.3.2.8"/>
    </reaction>
</comment>
<dbReference type="InterPro" id="IPR036565">
    <property type="entry name" value="Mur-like_cat_sf"/>
</dbReference>
<dbReference type="Gene3D" id="3.40.50.720">
    <property type="entry name" value="NAD(P)-binding Rossmann-like Domain"/>
    <property type="match status" value="1"/>
</dbReference>
<dbReference type="HAMAP" id="MF_00046">
    <property type="entry name" value="MurC"/>
    <property type="match status" value="1"/>
</dbReference>
<comment type="pathway">
    <text evidence="2">Cell wall biogenesis; peptidoglycan biosynthesis.</text>
</comment>
<dbReference type="InterPro" id="IPR004101">
    <property type="entry name" value="Mur_ligase_C"/>
</dbReference>
<dbReference type="NCBIfam" id="TIGR01082">
    <property type="entry name" value="murC"/>
    <property type="match status" value="1"/>
</dbReference>
<evidence type="ECO:0000256" key="13">
    <source>
        <dbReference type="ARBA" id="ARBA00047833"/>
    </source>
</evidence>
<evidence type="ECO:0000256" key="2">
    <source>
        <dbReference type="ARBA" id="ARBA00004752"/>
    </source>
</evidence>
<keyword evidence="12" id="KW-0961">Cell wall biogenesis/degradation</keyword>
<proteinExistence type="inferred from homology"/>
<accession>A0A350HBV7</accession>
<dbReference type="GO" id="GO:0005524">
    <property type="term" value="F:ATP binding"/>
    <property type="evidence" value="ECO:0007669"/>
    <property type="project" value="UniProtKB-KW"/>
</dbReference>
<dbReference type="InterPro" id="IPR005758">
    <property type="entry name" value="UDP-N-AcMur_Ala_ligase_MurC"/>
</dbReference>
<dbReference type="InterPro" id="IPR000713">
    <property type="entry name" value="Mur_ligase_N"/>
</dbReference>
<dbReference type="InterPro" id="IPR013221">
    <property type="entry name" value="Mur_ligase_cen"/>
</dbReference>
<feature type="non-terminal residue" evidence="18">
    <location>
        <position position="1"/>
    </location>
</feature>
<keyword evidence="11" id="KW-0131">Cell cycle</keyword>
<keyword evidence="6" id="KW-0132">Cell division</keyword>
<dbReference type="SUPFAM" id="SSF51984">
    <property type="entry name" value="MurCD N-terminal domain"/>
    <property type="match status" value="1"/>
</dbReference>
<evidence type="ECO:0000256" key="4">
    <source>
        <dbReference type="ARBA" id="ARBA00022490"/>
    </source>
</evidence>
<dbReference type="PANTHER" id="PTHR43445">
    <property type="entry name" value="UDP-N-ACETYLMURAMATE--L-ALANINE LIGASE-RELATED"/>
    <property type="match status" value="1"/>
</dbReference>
<evidence type="ECO:0000259" key="16">
    <source>
        <dbReference type="Pfam" id="PF02875"/>
    </source>
</evidence>
<keyword evidence="4" id="KW-0963">Cytoplasm</keyword>
<evidence type="ECO:0000256" key="7">
    <source>
        <dbReference type="ARBA" id="ARBA00022741"/>
    </source>
</evidence>
<feature type="domain" description="Mur ligase central" evidence="17">
    <location>
        <begin position="69"/>
        <end position="249"/>
    </location>
</feature>
<dbReference type="SUPFAM" id="SSF53623">
    <property type="entry name" value="MurD-like peptide ligases, catalytic domain"/>
    <property type="match status" value="1"/>
</dbReference>
<keyword evidence="7" id="KW-0547">Nucleotide-binding</keyword>
<comment type="caution">
    <text evidence="18">The sequence shown here is derived from an EMBL/GenBank/DDBJ whole genome shotgun (WGS) entry which is preliminary data.</text>
</comment>
<dbReference type="GO" id="GO:0071555">
    <property type="term" value="P:cell wall organization"/>
    <property type="evidence" value="ECO:0007669"/>
    <property type="project" value="UniProtKB-KW"/>
</dbReference>
<comment type="subcellular location">
    <subcellularLocation>
        <location evidence="1">Cytoplasm</location>
    </subcellularLocation>
</comment>
<dbReference type="EC" id="6.3.2.8" evidence="3 14"/>
<keyword evidence="8" id="KW-0067">ATP-binding</keyword>
<gene>
    <name evidence="18" type="ORF">DCW38_07595</name>
</gene>
<feature type="domain" description="Mur ligase C-terminal" evidence="16">
    <location>
        <begin position="271"/>
        <end position="403"/>
    </location>
</feature>
<evidence type="ECO:0000313" key="18">
    <source>
        <dbReference type="EMBL" id="HAV93023.1"/>
    </source>
</evidence>
<dbReference type="GO" id="GO:0008763">
    <property type="term" value="F:UDP-N-acetylmuramate-L-alanine ligase activity"/>
    <property type="evidence" value="ECO:0007669"/>
    <property type="project" value="UniProtKB-UniRule"/>
</dbReference>
<evidence type="ECO:0000259" key="15">
    <source>
        <dbReference type="Pfam" id="PF01225"/>
    </source>
</evidence>
<dbReference type="Gene3D" id="3.90.190.20">
    <property type="entry name" value="Mur ligase, C-terminal domain"/>
    <property type="match status" value="1"/>
</dbReference>
<dbReference type="EMBL" id="DMZY01000223">
    <property type="protein sequence ID" value="HAV93023.1"/>
    <property type="molecule type" value="Genomic_DNA"/>
</dbReference>
<dbReference type="GO" id="GO:0051301">
    <property type="term" value="P:cell division"/>
    <property type="evidence" value="ECO:0007669"/>
    <property type="project" value="UniProtKB-KW"/>
</dbReference>
<evidence type="ECO:0000259" key="17">
    <source>
        <dbReference type="Pfam" id="PF08245"/>
    </source>
</evidence>
<reference evidence="18 19" key="1">
    <citation type="journal article" date="2018" name="Nat. Biotechnol.">
        <title>A standardized bacterial taxonomy based on genome phylogeny substantially revises the tree of life.</title>
        <authorList>
            <person name="Parks D.H."/>
            <person name="Chuvochina M."/>
            <person name="Waite D.W."/>
            <person name="Rinke C."/>
            <person name="Skarshewski A."/>
            <person name="Chaumeil P.A."/>
            <person name="Hugenholtz P."/>
        </authorList>
    </citation>
    <scope>NUCLEOTIDE SEQUENCE [LARGE SCALE GENOMIC DNA]</scope>
    <source>
        <strain evidence="18">UBA9956</strain>
    </source>
</reference>
<dbReference type="InterPro" id="IPR036615">
    <property type="entry name" value="Mur_ligase_C_dom_sf"/>
</dbReference>
<dbReference type="GO" id="GO:0005737">
    <property type="term" value="C:cytoplasm"/>
    <property type="evidence" value="ECO:0007669"/>
    <property type="project" value="UniProtKB-SubCell"/>
</dbReference>
<dbReference type="Pfam" id="PF08245">
    <property type="entry name" value="Mur_ligase_M"/>
    <property type="match status" value="1"/>
</dbReference>
<protein>
    <recommendedName>
        <fullName evidence="3 14">UDP-N-acetylmuramate--L-alanine ligase</fullName>
        <ecNumber evidence="3 14">6.3.2.8</ecNumber>
    </recommendedName>
</protein>
<organism evidence="18 19">
    <name type="scientific">candidate division WOR-3 bacterium</name>
    <dbReference type="NCBI Taxonomy" id="2052148"/>
    <lineage>
        <taxon>Bacteria</taxon>
        <taxon>Bacteria division WOR-3</taxon>
    </lineage>
</organism>
<keyword evidence="5 18" id="KW-0436">Ligase</keyword>
<evidence type="ECO:0000256" key="8">
    <source>
        <dbReference type="ARBA" id="ARBA00022840"/>
    </source>
</evidence>
<dbReference type="Pfam" id="PF01225">
    <property type="entry name" value="Mur_ligase"/>
    <property type="match status" value="1"/>
</dbReference>
<dbReference type="SUPFAM" id="SSF53244">
    <property type="entry name" value="MurD-like peptide ligases, peptide-binding domain"/>
    <property type="match status" value="1"/>
</dbReference>
<keyword evidence="9" id="KW-0133">Cell shape</keyword>
<dbReference type="Pfam" id="PF02875">
    <property type="entry name" value="Mur_ligase_C"/>
    <property type="match status" value="1"/>
</dbReference>
<evidence type="ECO:0000256" key="1">
    <source>
        <dbReference type="ARBA" id="ARBA00004496"/>
    </source>
</evidence>
<evidence type="ECO:0000256" key="14">
    <source>
        <dbReference type="NCBIfam" id="TIGR01082"/>
    </source>
</evidence>
<dbReference type="AlphaFoldDB" id="A0A350HBV7"/>
<dbReference type="InterPro" id="IPR050061">
    <property type="entry name" value="MurCDEF_pg_biosynth"/>
</dbReference>
<feature type="domain" description="Mur ligase N-terminal catalytic" evidence="15">
    <location>
        <begin position="2"/>
        <end position="63"/>
    </location>
</feature>
<evidence type="ECO:0000256" key="9">
    <source>
        <dbReference type="ARBA" id="ARBA00022960"/>
    </source>
</evidence>
<dbReference type="PANTHER" id="PTHR43445:SF3">
    <property type="entry name" value="UDP-N-ACETYLMURAMATE--L-ALANINE LIGASE"/>
    <property type="match status" value="1"/>
</dbReference>
<evidence type="ECO:0000256" key="6">
    <source>
        <dbReference type="ARBA" id="ARBA00022618"/>
    </source>
</evidence>
<keyword evidence="10" id="KW-0573">Peptidoglycan synthesis</keyword>
<evidence type="ECO:0000256" key="5">
    <source>
        <dbReference type="ARBA" id="ARBA00022598"/>
    </source>
</evidence>
<dbReference type="UniPathway" id="UPA00219"/>
<evidence type="ECO:0000256" key="3">
    <source>
        <dbReference type="ARBA" id="ARBA00012211"/>
    </source>
</evidence>
<evidence type="ECO:0000313" key="19">
    <source>
        <dbReference type="Proteomes" id="UP000264062"/>
    </source>
</evidence>
<dbReference type="GO" id="GO:0009252">
    <property type="term" value="P:peptidoglycan biosynthetic process"/>
    <property type="evidence" value="ECO:0007669"/>
    <property type="project" value="UniProtKB-UniRule"/>
</dbReference>
<evidence type="ECO:0000256" key="12">
    <source>
        <dbReference type="ARBA" id="ARBA00023316"/>
    </source>
</evidence>
<name>A0A350HBV7_UNCW3</name>
<dbReference type="Gene3D" id="3.40.1190.10">
    <property type="entry name" value="Mur-like, catalytic domain"/>
    <property type="match status" value="1"/>
</dbReference>
<sequence length="420" mass="46794">ITDHLKSIGIKIVIGHSPSNVGDADVVVYSSAVKSDNVELIQAKKEKIPVIPRAEMLAELMRMKFSIGVAGTHGKTTTTSLIAKIFHNAKLDPTIIIGGQVKVFEGANARLGAGEYLIAEADESDKSFLKLFTSMAVITNIDEDHLDNYKDLEEIKEHFIKFANSVPFYGSVIICIDDENNRNVLDRINSKVISYGFGRRGDVRAIDLKMKVLGSKYQLVSRNMPLGEITLNIPGKHNVLNSLAAAAVAIEMEIPFKTIKEALSQFSGVKRRFEIIFQDERKNIFVVDDYAHHPAEIFTVINSARNMGDYKVVTVFQPHLYSRTLSLKDRFSEVLSKSDISVVTDIYPARETPVEGVTGEILYNEIKKTLKDNAHYVPDKNDLPGFLKKFADDNTIFLFIGAGDINKYSLSFAEAMNEKI</sequence>
<evidence type="ECO:0000256" key="11">
    <source>
        <dbReference type="ARBA" id="ARBA00023306"/>
    </source>
</evidence>
<dbReference type="GO" id="GO:0008360">
    <property type="term" value="P:regulation of cell shape"/>
    <property type="evidence" value="ECO:0007669"/>
    <property type="project" value="UniProtKB-KW"/>
</dbReference>